<organism evidence="1 2">
    <name type="scientific">Thelohanellus kitauei</name>
    <name type="common">Myxosporean</name>
    <dbReference type="NCBI Taxonomy" id="669202"/>
    <lineage>
        <taxon>Eukaryota</taxon>
        <taxon>Metazoa</taxon>
        <taxon>Cnidaria</taxon>
        <taxon>Myxozoa</taxon>
        <taxon>Myxosporea</taxon>
        <taxon>Bivalvulida</taxon>
        <taxon>Platysporina</taxon>
        <taxon>Myxobolidae</taxon>
        <taxon>Thelohanellus</taxon>
    </lineage>
</organism>
<dbReference type="EMBL" id="JWZT01000387">
    <property type="protein sequence ID" value="KII74504.1"/>
    <property type="molecule type" value="Genomic_DNA"/>
</dbReference>
<dbReference type="Proteomes" id="UP000031668">
    <property type="component" value="Unassembled WGS sequence"/>
</dbReference>
<evidence type="ECO:0000313" key="1">
    <source>
        <dbReference type="EMBL" id="KII74504.1"/>
    </source>
</evidence>
<reference evidence="1 2" key="1">
    <citation type="journal article" date="2014" name="Genome Biol. Evol.">
        <title>The genome of the myxosporean Thelohanellus kitauei shows adaptations to nutrient acquisition within its fish host.</title>
        <authorList>
            <person name="Yang Y."/>
            <person name="Xiong J."/>
            <person name="Zhou Z."/>
            <person name="Huo F."/>
            <person name="Miao W."/>
            <person name="Ran C."/>
            <person name="Liu Y."/>
            <person name="Zhang J."/>
            <person name="Feng J."/>
            <person name="Wang M."/>
            <person name="Wang M."/>
            <person name="Wang L."/>
            <person name="Yao B."/>
        </authorList>
    </citation>
    <scope>NUCLEOTIDE SEQUENCE [LARGE SCALE GENOMIC DNA]</scope>
    <source>
        <strain evidence="1">Wuqing</strain>
    </source>
</reference>
<protein>
    <submittedName>
        <fullName evidence="1">Uncharacterized protein</fullName>
    </submittedName>
</protein>
<name>A0A0C2J9J8_THEKT</name>
<accession>A0A0C2J9J8</accession>
<comment type="caution">
    <text evidence="1">The sequence shown here is derived from an EMBL/GenBank/DDBJ whole genome shotgun (WGS) entry which is preliminary data.</text>
</comment>
<evidence type="ECO:0000313" key="2">
    <source>
        <dbReference type="Proteomes" id="UP000031668"/>
    </source>
</evidence>
<dbReference type="AlphaFoldDB" id="A0A0C2J9J8"/>
<proteinExistence type="predicted"/>
<sequence length="220" mass="25327">MQNLNQLYRFLGSNEAFIEYAVADYNADNVEEKNNTHDAAFKDSLVALDVPTEVKIGEVVKWMKTLTSFYQKSEIISIKELEIEKDLEDQSREKNQMRCSGSLAFAFDPLTFIKFPTSWSGCTTILDVERSENCKNLASPSVFIYFLSTCFHPNFPAYHLRSSIGDQTHSLLPIYTKSVKAFSQTLKNMVYYCRIYHGSQFNKFAIYVDIFMNKTDDNSN</sequence>
<gene>
    <name evidence="1" type="ORF">RF11_10579</name>
</gene>
<keyword evidence="2" id="KW-1185">Reference proteome</keyword>